<protein>
    <recommendedName>
        <fullName evidence="4">Lipoprotein</fullName>
    </recommendedName>
</protein>
<dbReference type="EMBL" id="CP137555">
    <property type="protein sequence ID" value="WOX04505.1"/>
    <property type="molecule type" value="Genomic_DNA"/>
</dbReference>
<keyword evidence="1" id="KW-0732">Signal</keyword>
<keyword evidence="3" id="KW-1185">Reference proteome</keyword>
<dbReference type="RefSeq" id="WP_318952983.1">
    <property type="nucleotide sequence ID" value="NZ_CP137555.1"/>
</dbReference>
<reference evidence="2 3" key="1">
    <citation type="submission" date="2023-10" db="EMBL/GenBank/DDBJ databases">
        <title>Description of Microbulbifer bruguierae sp. nov., isolated from the sediments of mangrove plant Bruguiera sexangula and comparative genomic analyses of the genus Microbulbifer.</title>
        <authorList>
            <person name="Long M."/>
        </authorList>
    </citation>
    <scope>NUCLEOTIDE SEQUENCE [LARGE SCALE GENOMIC DNA]</scope>
    <source>
        <strain evidence="2 3">SPO729</strain>
    </source>
</reference>
<feature type="signal peptide" evidence="1">
    <location>
        <begin position="1"/>
        <end position="22"/>
    </location>
</feature>
<dbReference type="Proteomes" id="UP001302477">
    <property type="component" value="Chromosome"/>
</dbReference>
<evidence type="ECO:0000313" key="2">
    <source>
        <dbReference type="EMBL" id="WOX04505.1"/>
    </source>
</evidence>
<dbReference type="PROSITE" id="PS51257">
    <property type="entry name" value="PROKAR_LIPOPROTEIN"/>
    <property type="match status" value="1"/>
</dbReference>
<proteinExistence type="predicted"/>
<evidence type="ECO:0008006" key="4">
    <source>
        <dbReference type="Google" id="ProtNLM"/>
    </source>
</evidence>
<dbReference type="KEGG" id="mpaf:R5R33_12225"/>
<accession>A0AAU0MXM9</accession>
<evidence type="ECO:0000313" key="3">
    <source>
        <dbReference type="Proteomes" id="UP001302477"/>
    </source>
</evidence>
<organism evidence="2 3">
    <name type="scientific">Microbulbifer pacificus</name>
    <dbReference type="NCBI Taxonomy" id="407164"/>
    <lineage>
        <taxon>Bacteria</taxon>
        <taxon>Pseudomonadati</taxon>
        <taxon>Pseudomonadota</taxon>
        <taxon>Gammaproteobacteria</taxon>
        <taxon>Cellvibrionales</taxon>
        <taxon>Microbulbiferaceae</taxon>
        <taxon>Microbulbifer</taxon>
    </lineage>
</organism>
<sequence>MKKLPILLISLIVASCSIPVTYSFFNNSGSVQLVVIEDKSIQIKDGKSEYIKGAEYVEFSVSSEKAGHTYSVQGVPLSKIIWRGWGPFSKRVFYVQLEPDGKVWATDSKDRVEKFSEQPEGFPLAPNT</sequence>
<dbReference type="AlphaFoldDB" id="A0AAU0MXM9"/>
<feature type="chain" id="PRO_5043490848" description="Lipoprotein" evidence="1">
    <location>
        <begin position="23"/>
        <end position="128"/>
    </location>
</feature>
<name>A0AAU0MXM9_9GAMM</name>
<evidence type="ECO:0000256" key="1">
    <source>
        <dbReference type="SAM" id="SignalP"/>
    </source>
</evidence>
<gene>
    <name evidence="2" type="ORF">R5R33_12225</name>
</gene>